<proteinExistence type="predicted"/>
<keyword evidence="3" id="KW-0472">Membrane</keyword>
<evidence type="ECO:0000259" key="7">
    <source>
        <dbReference type="Pfam" id="PF16538"/>
    </source>
</evidence>
<evidence type="ECO:0000313" key="8">
    <source>
        <dbReference type="EMBL" id="AXC11131.1"/>
    </source>
</evidence>
<accession>A0A2Z5FWC1</accession>
<keyword evidence="5" id="KW-0449">Lipoprotein</keyword>
<keyword evidence="9" id="KW-1185">Reference proteome</keyword>
<dbReference type="RefSeq" id="WP_114206626.1">
    <property type="nucleotide sequence ID" value="NZ_CP030840.1"/>
</dbReference>
<evidence type="ECO:0000256" key="3">
    <source>
        <dbReference type="ARBA" id="ARBA00023136"/>
    </source>
</evidence>
<protein>
    <recommendedName>
        <fullName evidence="7">Flagellar assembly protein T C-terminal domain-containing protein</fullName>
    </recommendedName>
</protein>
<dbReference type="Proteomes" id="UP000253606">
    <property type="component" value="Chromosome"/>
</dbReference>
<feature type="compositionally biased region" description="Pro residues" evidence="6">
    <location>
        <begin position="238"/>
        <end position="250"/>
    </location>
</feature>
<reference evidence="8 9" key="1">
    <citation type="journal article" date="2018" name="Front. Microbiol.">
        <title>Hydrolytic Capabilities as a Key to Environmental Success: Chitinolytic and Cellulolytic Acidobacteria From Acidic Sub-arctic Soils and Boreal Peatlands.</title>
        <authorList>
            <person name="Belova S.E."/>
            <person name="Ravin N.V."/>
            <person name="Pankratov T.A."/>
            <person name="Rakitin A.L."/>
            <person name="Ivanova A.A."/>
            <person name="Beletsky A.V."/>
            <person name="Mardanov A.V."/>
            <person name="Sinninghe Damste J.S."/>
            <person name="Dedysh S.N."/>
        </authorList>
    </citation>
    <scope>NUCLEOTIDE SEQUENCE [LARGE SCALE GENOMIC DNA]</scope>
    <source>
        <strain evidence="8 9">SBC82</strain>
    </source>
</reference>
<evidence type="ECO:0000256" key="2">
    <source>
        <dbReference type="ARBA" id="ARBA00022729"/>
    </source>
</evidence>
<keyword evidence="2" id="KW-0732">Signal</keyword>
<evidence type="ECO:0000256" key="6">
    <source>
        <dbReference type="SAM" id="MobiDB-lite"/>
    </source>
</evidence>
<dbReference type="PANTHER" id="PTHR41164">
    <property type="entry name" value="CURLI PRODUCTION ASSEMBLY/TRANSPORT COMPONENT CSGG"/>
    <property type="match status" value="1"/>
</dbReference>
<keyword evidence="4" id="KW-0564">Palmitate</keyword>
<dbReference type="OrthoDB" id="116322at2"/>
<evidence type="ECO:0000256" key="4">
    <source>
        <dbReference type="ARBA" id="ARBA00023139"/>
    </source>
</evidence>
<dbReference type="Pfam" id="PF16538">
    <property type="entry name" value="FlgT_C"/>
    <property type="match status" value="1"/>
</dbReference>
<sequence>MRKVGSVVLSLYLLITLTLLPAAAQKRKVTVMDFGYGTVKKDVAAIFGTDQDIGKGIADQLITQLLNQGDYRLIERSHLDKIIAEQNLSNSDRADPATAAKIGGVLGVDAIIIGDVTTFGNDDKHTNVSGNGNTGWLGKAAAGGLGVNKSKAVVEITARIIDVNTSEILASVTGRGEAQKKGLSLGGGGSNGWWNGGGGGGGQVDFGSSNFQETIIGQAVKAAVTEVATNLDTKAASLPPPTEKPMPQAPPLDGQVADASSSDIIVNVGSKNGVKVGDTLAIKRVDRVINDPVTGKPLRAIETLVGTLTISSVDPDSAVGKFSGTGAPKVGDHVKRQASN</sequence>
<dbReference type="InterPro" id="IPR005534">
    <property type="entry name" value="Curli_assmbl/transp-comp_CsgG"/>
</dbReference>
<feature type="domain" description="Flagellar assembly protein T C-terminal" evidence="7">
    <location>
        <begin position="264"/>
        <end position="325"/>
    </location>
</feature>
<dbReference type="Gene3D" id="3.40.50.10610">
    <property type="entry name" value="ABC-type transport auxiliary lipoprotein component"/>
    <property type="match status" value="1"/>
</dbReference>
<gene>
    <name evidence="8" type="ORF">ACPOL_1789</name>
</gene>
<dbReference type="InterPro" id="IPR038165">
    <property type="entry name" value="FlgT_C_sf"/>
</dbReference>
<dbReference type="Pfam" id="PF03783">
    <property type="entry name" value="CsgG"/>
    <property type="match status" value="1"/>
</dbReference>
<dbReference type="AlphaFoldDB" id="A0A2Z5FWC1"/>
<feature type="region of interest" description="Disordered" evidence="6">
    <location>
        <begin position="316"/>
        <end position="340"/>
    </location>
</feature>
<dbReference type="EMBL" id="CP030840">
    <property type="protein sequence ID" value="AXC11131.1"/>
    <property type="molecule type" value="Genomic_DNA"/>
</dbReference>
<dbReference type="KEGG" id="abas:ACPOL_1789"/>
<dbReference type="PANTHER" id="PTHR41164:SF1">
    <property type="entry name" value="CURLI PRODUCTION ASSEMBLY_TRANSPORT COMPONENT CSGG"/>
    <property type="match status" value="1"/>
</dbReference>
<name>A0A2Z5FWC1_9BACT</name>
<feature type="region of interest" description="Disordered" evidence="6">
    <location>
        <begin position="234"/>
        <end position="256"/>
    </location>
</feature>
<dbReference type="Gene3D" id="2.40.10.410">
    <property type="entry name" value="FlgT, C-terminal domain"/>
    <property type="match status" value="1"/>
</dbReference>
<dbReference type="InterPro" id="IPR032388">
    <property type="entry name" value="FlgT_C"/>
</dbReference>
<feature type="compositionally biased region" description="Basic and acidic residues" evidence="6">
    <location>
        <begin position="330"/>
        <end position="340"/>
    </location>
</feature>
<evidence type="ECO:0000256" key="1">
    <source>
        <dbReference type="ARBA" id="ARBA00022475"/>
    </source>
</evidence>
<evidence type="ECO:0000256" key="5">
    <source>
        <dbReference type="ARBA" id="ARBA00023288"/>
    </source>
</evidence>
<evidence type="ECO:0000313" key="9">
    <source>
        <dbReference type="Proteomes" id="UP000253606"/>
    </source>
</evidence>
<organism evidence="8 9">
    <name type="scientific">Acidisarcina polymorpha</name>
    <dbReference type="NCBI Taxonomy" id="2211140"/>
    <lineage>
        <taxon>Bacteria</taxon>
        <taxon>Pseudomonadati</taxon>
        <taxon>Acidobacteriota</taxon>
        <taxon>Terriglobia</taxon>
        <taxon>Terriglobales</taxon>
        <taxon>Acidobacteriaceae</taxon>
        <taxon>Acidisarcina</taxon>
    </lineage>
</organism>
<dbReference type="GO" id="GO:0030288">
    <property type="term" value="C:outer membrane-bounded periplasmic space"/>
    <property type="evidence" value="ECO:0007669"/>
    <property type="project" value="InterPro"/>
</dbReference>
<keyword evidence="1" id="KW-1003">Cell membrane</keyword>